<name>A0A3M9M586_9MICO</name>
<dbReference type="AlphaFoldDB" id="A0A3M9M586"/>
<keyword evidence="2" id="KW-0378">Hydrolase</keyword>
<dbReference type="Proteomes" id="UP000271678">
    <property type="component" value="Unassembled WGS sequence"/>
</dbReference>
<evidence type="ECO:0000313" key="2">
    <source>
        <dbReference type="EMBL" id="RNI20700.1"/>
    </source>
</evidence>
<accession>A0A3M9M586</accession>
<dbReference type="RefSeq" id="WP_123272112.1">
    <property type="nucleotide sequence ID" value="NZ_RJJQ01000015.1"/>
</dbReference>
<dbReference type="EMBL" id="RJJQ01000015">
    <property type="protein sequence ID" value="RNI20700.1"/>
    <property type="molecule type" value="Genomic_DNA"/>
</dbReference>
<dbReference type="Gene3D" id="3.40.710.10">
    <property type="entry name" value="DD-peptidase/beta-lactamase superfamily"/>
    <property type="match status" value="1"/>
</dbReference>
<comment type="caution">
    <text evidence="2">The sequence shown here is derived from an EMBL/GenBank/DDBJ whole genome shotgun (WGS) entry which is preliminary data.</text>
</comment>
<dbReference type="GO" id="GO:0016787">
    <property type="term" value="F:hydrolase activity"/>
    <property type="evidence" value="ECO:0007669"/>
    <property type="project" value="UniProtKB-KW"/>
</dbReference>
<dbReference type="OrthoDB" id="9809635at2"/>
<dbReference type="Pfam" id="PF00144">
    <property type="entry name" value="Beta-lactamase"/>
    <property type="match status" value="1"/>
</dbReference>
<proteinExistence type="predicted"/>
<dbReference type="InterPro" id="IPR012338">
    <property type="entry name" value="Beta-lactam/transpept-like"/>
</dbReference>
<evidence type="ECO:0000313" key="3">
    <source>
        <dbReference type="Proteomes" id="UP000271678"/>
    </source>
</evidence>
<evidence type="ECO:0000259" key="1">
    <source>
        <dbReference type="Pfam" id="PF00144"/>
    </source>
</evidence>
<sequence>MTLPGVTRAVENAIGARHVAGAVLLVSRDGQLLHEQAAGMADLASATPMTRETTFRLASVTKPVIAAAAMRLVESGELDLVTPIHHWLPDFRPKLADGSAPDITVDHLLTHTAGLAYRMGEPPGSDYDQLQVSDGLDRTELTLAENLDRIARTTLRARPGTEFRYSVAYDVLGGVISTVTATPLPKAVAELVCGPVGMPGFGFSVGEQAHVATAYSDGLIPITDEPIPNDINVVRYSPGRIFDARQWPSGGAGAAGTADDVLRFLETIALGGAPILRSSTVAEMYAARIGRQLTPALRDSFARGWAVTSPDTAPLYGLPVDSVHWGGAYGHSWAIDPATRTVIVALTNTTPEGMAGAFPADVARATFADLAAGAVDA</sequence>
<dbReference type="PANTHER" id="PTHR43283">
    <property type="entry name" value="BETA-LACTAMASE-RELATED"/>
    <property type="match status" value="1"/>
</dbReference>
<dbReference type="InterPro" id="IPR050789">
    <property type="entry name" value="Diverse_Enzym_Activities"/>
</dbReference>
<dbReference type="SUPFAM" id="SSF56601">
    <property type="entry name" value="beta-lactamase/transpeptidase-like"/>
    <property type="match status" value="1"/>
</dbReference>
<reference evidence="2 3" key="1">
    <citation type="submission" date="2018-11" db="EMBL/GenBank/DDBJ databases">
        <title>Draft genome of Simplicispira Flexivirga sp. BO-16.</title>
        <authorList>
            <person name="Im W.T."/>
        </authorList>
    </citation>
    <scope>NUCLEOTIDE SEQUENCE [LARGE SCALE GENOMIC DNA]</scope>
    <source>
        <strain evidence="2 3">BO-16</strain>
    </source>
</reference>
<feature type="domain" description="Beta-lactamase-related" evidence="1">
    <location>
        <begin position="7"/>
        <end position="356"/>
    </location>
</feature>
<gene>
    <name evidence="2" type="ORF">EFY87_14050</name>
</gene>
<dbReference type="InterPro" id="IPR001466">
    <property type="entry name" value="Beta-lactam-related"/>
</dbReference>
<dbReference type="PANTHER" id="PTHR43283:SF3">
    <property type="entry name" value="BETA-LACTAMASE FAMILY PROTEIN (AFU_ORTHOLOGUE AFUA_5G07500)"/>
    <property type="match status" value="1"/>
</dbReference>
<organism evidence="2 3">
    <name type="scientific">Flexivirga caeni</name>
    <dbReference type="NCBI Taxonomy" id="2294115"/>
    <lineage>
        <taxon>Bacteria</taxon>
        <taxon>Bacillati</taxon>
        <taxon>Actinomycetota</taxon>
        <taxon>Actinomycetes</taxon>
        <taxon>Micrococcales</taxon>
        <taxon>Dermacoccaceae</taxon>
        <taxon>Flexivirga</taxon>
    </lineage>
</organism>
<keyword evidence="3" id="KW-1185">Reference proteome</keyword>
<protein>
    <submittedName>
        <fullName evidence="2">Class A beta-lactamase-related serine hydrolase</fullName>
    </submittedName>
</protein>